<keyword evidence="4" id="KW-1185">Reference proteome</keyword>
<keyword evidence="2" id="KW-1133">Transmembrane helix</keyword>
<keyword evidence="2" id="KW-0472">Membrane</keyword>
<gene>
    <name evidence="3" type="ORF">HXX76_001072</name>
</gene>
<feature type="compositionally biased region" description="Pro residues" evidence="1">
    <location>
        <begin position="781"/>
        <end position="790"/>
    </location>
</feature>
<protein>
    <submittedName>
        <fullName evidence="3">Uncharacterized protein</fullName>
    </submittedName>
</protein>
<evidence type="ECO:0000256" key="1">
    <source>
        <dbReference type="SAM" id="MobiDB-lite"/>
    </source>
</evidence>
<feature type="compositionally biased region" description="Low complexity" evidence="1">
    <location>
        <begin position="808"/>
        <end position="817"/>
    </location>
</feature>
<accession>A0A835WBM1</accession>
<comment type="caution">
    <text evidence="3">The sequence shown here is derived from an EMBL/GenBank/DDBJ whole genome shotgun (WGS) entry which is preliminary data.</text>
</comment>
<dbReference type="Proteomes" id="UP000650467">
    <property type="component" value="Unassembled WGS sequence"/>
</dbReference>
<proteinExistence type="predicted"/>
<name>A0A835WBM1_CHLIN</name>
<feature type="transmembrane region" description="Helical" evidence="2">
    <location>
        <begin position="905"/>
        <end position="925"/>
    </location>
</feature>
<evidence type="ECO:0000256" key="2">
    <source>
        <dbReference type="SAM" id="Phobius"/>
    </source>
</evidence>
<keyword evidence="2" id="KW-0812">Transmembrane</keyword>
<evidence type="ECO:0000313" key="3">
    <source>
        <dbReference type="EMBL" id="KAG2444315.1"/>
    </source>
</evidence>
<organism evidence="3 4">
    <name type="scientific">Chlamydomonas incerta</name>
    <dbReference type="NCBI Taxonomy" id="51695"/>
    <lineage>
        <taxon>Eukaryota</taxon>
        <taxon>Viridiplantae</taxon>
        <taxon>Chlorophyta</taxon>
        <taxon>core chlorophytes</taxon>
        <taxon>Chlorophyceae</taxon>
        <taxon>CS clade</taxon>
        <taxon>Chlamydomonadales</taxon>
        <taxon>Chlamydomonadaceae</taxon>
        <taxon>Chlamydomonas</taxon>
    </lineage>
</organism>
<feature type="region of interest" description="Disordered" evidence="1">
    <location>
        <begin position="766"/>
        <end position="817"/>
    </location>
</feature>
<dbReference type="AlphaFoldDB" id="A0A835WBM1"/>
<dbReference type="OrthoDB" id="544740at2759"/>
<feature type="compositionally biased region" description="Polar residues" evidence="1">
    <location>
        <begin position="793"/>
        <end position="806"/>
    </location>
</feature>
<dbReference type="EMBL" id="JAEHOC010000002">
    <property type="protein sequence ID" value="KAG2444315.1"/>
    <property type="molecule type" value="Genomic_DNA"/>
</dbReference>
<feature type="transmembrane region" description="Helical" evidence="2">
    <location>
        <begin position="871"/>
        <end position="893"/>
    </location>
</feature>
<sequence length="1093" mass="110261">MGSTDDSGASLPSAPSAVVDSVQAVSLLRRTHLRYRGHHSVHHAAVASSRPAPAIGAAHPGASCGTASFAHPTSAVITAGTGEAAAVSPLLPRQAPRPRCTQLYIKLPGLDPKDVRPGFVAAVNNSLQLHGSSLQVVGAAVRRGCVELTLDLMEREDAAAAVAALLASGNAAAAAAAAADAELSEVLDLPALILSAMGVPQTSGGLLRLPAGTAAYGDAGEHGGASEGEERGGQCVFVQRRGNCWSLEWDPDAMTWAVRDQPVDRLHAPSAPLGAGAPPAPPQVMLHAPLAAHAEEQLAAAAAVAAQQQLAALAGGSEALPGSGSWPKLRLAVAVQGCEAWRFAGYAGAEAAAAAAGAPAAGAAADLSLVAKANGRCVDAQVLSLLRSGGALVLQVELDVALLAAGRPGRSPGLVLRLELWRGAAPPAGAAAPEPESEAAAPPPRMLDAVCVACLREAGPVSELLALQRELAAAGQLDPCDDAFLSGAEQREEAEQLLGDLATWLDFVAALHGSPAAAAAAARAAEAEAEESQRDELDLSGEVAHLLLEPGLQPTLLAAGQHLLEHFVQHGRAELARCVQEQLAAAAERLAAAGGGTAAAVVPALAPPACRGANTAAAPALTLLHRAVRSGSQRMTELVLQWYRDAEAAEPAAADGCAAAGTVWDARAPGGITPLHILAAEARCLPSLADQLSPAAAAPSDPGSPTAAEALLRWIMASFPEAVTVWNTARDAAGNTPAALWAALGGGDMQLLAAATALEQVAAADGAGDAADDGEVAGGLPVPPPAPAPRIPTTGSAQNHATTTGPREQGSTSTAAAAAAEPAAAAVPGGSGAAVAQLLAAPPPLSQLMRLAVRGFPDPAMERSYMHYVTVTARGTTTMWVVIMVLAHVAAFFKSLHTGEARQAVVGGFSYGLTLCVMVLSPHAYVSLREPLMLSCLGGRTVCRTLLWLAPHWLHMSENVVKYVVYGLDILLDGVLEGTFEQARLPRVAVARLVEWFILAQFMHSYGIAGDRLAANLARAALTSGLGLAMSCFMDLRMRGAFLRDSRLAAARAGGGGGAAGAAAGTGAGIAAAFAAGVKAGGAGAAGLKRKAD</sequence>
<evidence type="ECO:0000313" key="4">
    <source>
        <dbReference type="Proteomes" id="UP000650467"/>
    </source>
</evidence>
<reference evidence="3" key="1">
    <citation type="journal article" date="2020" name="bioRxiv">
        <title>Comparative genomics of Chlamydomonas.</title>
        <authorList>
            <person name="Craig R.J."/>
            <person name="Hasan A.R."/>
            <person name="Ness R.W."/>
            <person name="Keightley P.D."/>
        </authorList>
    </citation>
    <scope>NUCLEOTIDE SEQUENCE</scope>
    <source>
        <strain evidence="3">SAG 7.73</strain>
    </source>
</reference>